<feature type="region of interest" description="Disordered" evidence="3">
    <location>
        <begin position="407"/>
        <end position="434"/>
    </location>
</feature>
<reference evidence="6" key="1">
    <citation type="submission" date="2025-08" db="UniProtKB">
        <authorList>
            <consortium name="RefSeq"/>
        </authorList>
    </citation>
    <scope>IDENTIFICATION</scope>
    <source>
        <tissue evidence="6">Blood</tissue>
    </source>
</reference>
<protein>
    <recommendedName>
        <fullName evidence="1">IRF4-binding protein</fullName>
    </recommendedName>
</protein>
<dbReference type="Proteomes" id="UP000515208">
    <property type="component" value="Unplaced"/>
</dbReference>
<evidence type="ECO:0000313" key="5">
    <source>
        <dbReference type="Proteomes" id="UP000515208"/>
    </source>
</evidence>
<accession>A0A6P3HWP8</accession>
<dbReference type="KEGG" id="bbis:104995007"/>
<dbReference type="CDD" id="cd13273">
    <property type="entry name" value="PH_SWAP-70"/>
    <property type="match status" value="1"/>
</dbReference>
<proteinExistence type="predicted"/>
<organism evidence="5 6">
    <name type="scientific">Bison bison bison</name>
    <name type="common">North American plains bison</name>
    <dbReference type="NCBI Taxonomy" id="43346"/>
    <lineage>
        <taxon>Eukaryota</taxon>
        <taxon>Metazoa</taxon>
        <taxon>Chordata</taxon>
        <taxon>Craniata</taxon>
        <taxon>Vertebrata</taxon>
        <taxon>Euteleostomi</taxon>
        <taxon>Mammalia</taxon>
        <taxon>Eutheria</taxon>
        <taxon>Laurasiatheria</taxon>
        <taxon>Artiodactyla</taxon>
        <taxon>Ruminantia</taxon>
        <taxon>Pecora</taxon>
        <taxon>Bovidae</taxon>
        <taxon>Bovinae</taxon>
        <taxon>Bison</taxon>
    </lineage>
</organism>
<feature type="region of interest" description="Disordered" evidence="3">
    <location>
        <begin position="633"/>
        <end position="712"/>
    </location>
</feature>
<evidence type="ECO:0000256" key="3">
    <source>
        <dbReference type="SAM" id="MobiDB-lite"/>
    </source>
</evidence>
<feature type="compositionally biased region" description="Basic and acidic residues" evidence="3">
    <location>
        <begin position="702"/>
        <end position="712"/>
    </location>
</feature>
<dbReference type="GeneID" id="104995007"/>
<dbReference type="Gene3D" id="2.30.29.30">
    <property type="entry name" value="Pleckstrin-homology domain (PH domain)/Phosphotyrosine-binding domain (PTB)"/>
    <property type="match status" value="1"/>
</dbReference>
<dbReference type="PROSITE" id="PS50003">
    <property type="entry name" value="PH_DOMAIN"/>
    <property type="match status" value="1"/>
</dbReference>
<dbReference type="Pfam" id="PF25530">
    <property type="entry name" value="EF-hand_SWAP70_N"/>
    <property type="match status" value="1"/>
</dbReference>
<dbReference type="GO" id="GO:0005634">
    <property type="term" value="C:nucleus"/>
    <property type="evidence" value="ECO:0007669"/>
    <property type="project" value="TreeGrafter"/>
</dbReference>
<dbReference type="OrthoDB" id="8434295at2759"/>
<dbReference type="Pfam" id="PF00169">
    <property type="entry name" value="PH"/>
    <property type="match status" value="1"/>
</dbReference>
<feature type="compositionally biased region" description="Gly residues" evidence="3">
    <location>
        <begin position="410"/>
        <end position="421"/>
    </location>
</feature>
<dbReference type="PANTHER" id="PTHR14383">
    <property type="entry name" value="SWAP-70 RECOMBINASE"/>
    <property type="match status" value="1"/>
</dbReference>
<feature type="compositionally biased region" description="Basic residues" evidence="3">
    <location>
        <begin position="325"/>
        <end position="341"/>
    </location>
</feature>
<dbReference type="SUPFAM" id="SSF50729">
    <property type="entry name" value="PH domain-like"/>
    <property type="match status" value="1"/>
</dbReference>
<dbReference type="SMART" id="SM00233">
    <property type="entry name" value="PH"/>
    <property type="match status" value="1"/>
</dbReference>
<dbReference type="InterPro" id="IPR057837">
    <property type="entry name" value="PH_SWAP70"/>
</dbReference>
<dbReference type="InterPro" id="IPR057836">
    <property type="entry name" value="EF-hand_SWAP70_N"/>
</dbReference>
<dbReference type="AlphaFoldDB" id="A0A6P3HWP8"/>
<dbReference type="FunFam" id="2.30.29.30:FF:000172">
    <property type="entry name" value="differentially expressed in FDCP 6 homolog"/>
    <property type="match status" value="1"/>
</dbReference>
<evidence type="ECO:0000256" key="1">
    <source>
        <dbReference type="ARBA" id="ARBA00082485"/>
    </source>
</evidence>
<gene>
    <name evidence="6" type="primary">DEF6</name>
</gene>
<dbReference type="InterPro" id="IPR001849">
    <property type="entry name" value="PH_domain"/>
</dbReference>
<feature type="region of interest" description="Disordered" evidence="3">
    <location>
        <begin position="318"/>
        <end position="345"/>
    </location>
</feature>
<evidence type="ECO:0000259" key="4">
    <source>
        <dbReference type="PROSITE" id="PS50003"/>
    </source>
</evidence>
<keyword evidence="2" id="KW-0175">Coiled coil</keyword>
<dbReference type="RefSeq" id="XP_010847026.1">
    <property type="nucleotide sequence ID" value="XM_010848724.1"/>
</dbReference>
<name>A0A6P3HWP8_BISBB</name>
<feature type="domain" description="PH" evidence="4">
    <location>
        <begin position="216"/>
        <end position="312"/>
    </location>
</feature>
<evidence type="ECO:0000256" key="2">
    <source>
        <dbReference type="SAM" id="Coils"/>
    </source>
</evidence>
<feature type="compositionally biased region" description="Polar residues" evidence="3">
    <location>
        <begin position="676"/>
        <end position="688"/>
    </location>
</feature>
<sequence length="712" mass="81846">MALRKELLKSIWYAFTALDVEKSGKVSKSQLKVLSHNLYTVLHIPHDPVALEEHFRDDDDGPVSSQGYMPYLNKYILDKVEEGAFVKEHFDELCWTLTAKKNYQVDSNGNSMLSNQDAFRLWCLFNFLSEDKYPLIMVPDEVEYLLKKVLSSMSLEVGLGELEELLAQEAQAAQSSGGLSVWQFLELFNSGRCLRGVGRDTLSMAIHEVYQELIQDVLKQGYLWKRGHLRRNWAERWFQLQPSCLCYFGSEECKEKRGMIPLDAQCCVEVLPDREGKRCMFCVKTASRTYEMSASDTRQRQEWTAAIQTAIRLQAEGKTSLHKDLKQKRREQRGQRERRRAAKEEEMLRLQQLQEEKERKLQELELLQEAQRQAERLMGEEGGRRRSQHRELQQALEVQLREAEQVWLHPGGGGGPRGEGPPGAERRGAGPGLGAEPRTVGYAWSLVGWWSWAKAAFAADLQAWGQVEEGAFVKEHFDELCWTLTAKKNYQVDSNGNSMLSNQDAFRLWCLFNFLSEDKYPLIMVPDEGALASEVTQWTPRRLLEEEEEKLKQLLQLKEEQERYIERAQQEKQELQQEMALQSRSLQQAQQQLEEVRQNRQRADEDVEAAQQKLRQASTNVKHWNVQMNRLMHPIKPGDKRPTTSSSFTGFQAPLLARRDSSLKRLTRWGSRDNKTPSPSSSDQQKSLNGGEDASSSASASQEDKLDLAPEN</sequence>
<dbReference type="GO" id="GO:0005737">
    <property type="term" value="C:cytoplasm"/>
    <property type="evidence" value="ECO:0007669"/>
    <property type="project" value="TreeGrafter"/>
</dbReference>
<evidence type="ECO:0000313" key="6">
    <source>
        <dbReference type="RefSeq" id="XP_010847026.1"/>
    </source>
</evidence>
<dbReference type="SUPFAM" id="SSF47473">
    <property type="entry name" value="EF-hand"/>
    <property type="match status" value="1"/>
</dbReference>
<dbReference type="CTD" id="50619"/>
<dbReference type="InterPro" id="IPR011993">
    <property type="entry name" value="PH-like_dom_sf"/>
</dbReference>
<feature type="coiled-coil region" evidence="2">
    <location>
        <begin position="541"/>
        <end position="627"/>
    </location>
</feature>
<dbReference type="InterPro" id="IPR011992">
    <property type="entry name" value="EF-hand-dom_pair"/>
</dbReference>
<dbReference type="PANTHER" id="PTHR14383:SF2">
    <property type="entry name" value="DIFFERENTIALLY EXPRESSED IN FDCP 6 HOMOLOG"/>
    <property type="match status" value="1"/>
</dbReference>
<keyword evidence="5" id="KW-1185">Reference proteome</keyword>